<dbReference type="Proteomes" id="UP000054279">
    <property type="component" value="Unassembled WGS sequence"/>
</dbReference>
<feature type="non-terminal residue" evidence="1">
    <location>
        <position position="1"/>
    </location>
</feature>
<dbReference type="AlphaFoldDB" id="A0A0C9UGD1"/>
<proteinExistence type="predicted"/>
<evidence type="ECO:0000313" key="2">
    <source>
        <dbReference type="Proteomes" id="UP000054279"/>
    </source>
</evidence>
<feature type="non-terminal residue" evidence="1">
    <location>
        <position position="75"/>
    </location>
</feature>
<dbReference type="HOGENOM" id="CLU_175751_0_0_1"/>
<protein>
    <submittedName>
        <fullName evidence="1">Uncharacterized protein</fullName>
    </submittedName>
</protein>
<keyword evidence="2" id="KW-1185">Reference proteome</keyword>
<gene>
    <name evidence="1" type="ORF">M422DRAFT_77384</name>
</gene>
<dbReference type="EMBL" id="KN837508">
    <property type="protein sequence ID" value="KIJ24275.1"/>
    <property type="molecule type" value="Genomic_DNA"/>
</dbReference>
<name>A0A0C9UGD1_SPHS4</name>
<accession>A0A0C9UGD1</accession>
<evidence type="ECO:0000313" key="1">
    <source>
        <dbReference type="EMBL" id="KIJ24275.1"/>
    </source>
</evidence>
<sequence length="75" mass="8499">GIKQFAEQAKWNIMATHDAIIASRIKQTVNVNNRQRPGEEYSSGDLAYLSTKNLNLPKGWARKLLPKFIGPYKVL</sequence>
<organism evidence="1 2">
    <name type="scientific">Sphaerobolus stellatus (strain SS14)</name>
    <dbReference type="NCBI Taxonomy" id="990650"/>
    <lineage>
        <taxon>Eukaryota</taxon>
        <taxon>Fungi</taxon>
        <taxon>Dikarya</taxon>
        <taxon>Basidiomycota</taxon>
        <taxon>Agaricomycotina</taxon>
        <taxon>Agaricomycetes</taxon>
        <taxon>Phallomycetidae</taxon>
        <taxon>Geastrales</taxon>
        <taxon>Sphaerobolaceae</taxon>
        <taxon>Sphaerobolus</taxon>
    </lineage>
</organism>
<dbReference type="OrthoDB" id="3227343at2759"/>
<reference evidence="1 2" key="1">
    <citation type="submission" date="2014-06" db="EMBL/GenBank/DDBJ databases">
        <title>Evolutionary Origins and Diversification of the Mycorrhizal Mutualists.</title>
        <authorList>
            <consortium name="DOE Joint Genome Institute"/>
            <consortium name="Mycorrhizal Genomics Consortium"/>
            <person name="Kohler A."/>
            <person name="Kuo A."/>
            <person name="Nagy L.G."/>
            <person name="Floudas D."/>
            <person name="Copeland A."/>
            <person name="Barry K.W."/>
            <person name="Cichocki N."/>
            <person name="Veneault-Fourrey C."/>
            <person name="LaButti K."/>
            <person name="Lindquist E.A."/>
            <person name="Lipzen A."/>
            <person name="Lundell T."/>
            <person name="Morin E."/>
            <person name="Murat C."/>
            <person name="Riley R."/>
            <person name="Ohm R."/>
            <person name="Sun H."/>
            <person name="Tunlid A."/>
            <person name="Henrissat B."/>
            <person name="Grigoriev I.V."/>
            <person name="Hibbett D.S."/>
            <person name="Martin F."/>
        </authorList>
    </citation>
    <scope>NUCLEOTIDE SEQUENCE [LARGE SCALE GENOMIC DNA]</scope>
    <source>
        <strain evidence="1 2">SS14</strain>
    </source>
</reference>